<evidence type="ECO:0000256" key="9">
    <source>
        <dbReference type="ARBA" id="ARBA00023136"/>
    </source>
</evidence>
<evidence type="ECO:0000256" key="12">
    <source>
        <dbReference type="SAM" id="Phobius"/>
    </source>
</evidence>
<dbReference type="InterPro" id="IPR045083">
    <property type="entry name" value="ATP_synth_F0_asu_bact/mt"/>
</dbReference>
<feature type="transmembrane region" description="Helical" evidence="12">
    <location>
        <begin position="35"/>
        <end position="54"/>
    </location>
</feature>
<dbReference type="NCBIfam" id="NF004482">
    <property type="entry name" value="PRK05815.2-4"/>
    <property type="match status" value="1"/>
</dbReference>
<evidence type="ECO:0000256" key="8">
    <source>
        <dbReference type="ARBA" id="ARBA00023065"/>
    </source>
</evidence>
<keyword evidence="10" id="KW-0066">ATP synthesis</keyword>
<reference evidence="13" key="1">
    <citation type="journal article" date="2018" name="Genome Biol. Evol.">
        <title>Mitochondrial and Plastid Genomes from Coralline Red Algae Provide Insights into the Incongruent Evolutionary Histories of Organelles.</title>
        <authorList>
            <person name="Lee J."/>
            <person name="Song H.J."/>
            <person name="In Park S."/>
            <person name="Lee Y.M."/>
            <person name="Jeong S.Y."/>
            <person name="Oh Cho T."/>
            <person name="Kim J.H."/>
            <person name="Choi H.G."/>
            <person name="Choi C.G."/>
            <person name="Nelson W.A."/>
            <person name="Fredericq S."/>
            <person name="Bhattacharya D."/>
            <person name="Su Yoon H."/>
        </authorList>
    </citation>
    <scope>NUCLEOTIDE SEQUENCE</scope>
</reference>
<accession>A0A3G3MII3</accession>
<evidence type="ECO:0000256" key="4">
    <source>
        <dbReference type="ARBA" id="ARBA00022547"/>
    </source>
</evidence>
<proteinExistence type="inferred from homology"/>
<evidence type="ECO:0000256" key="6">
    <source>
        <dbReference type="ARBA" id="ARBA00022781"/>
    </source>
</evidence>
<gene>
    <name evidence="13" type="primary">ATP6</name>
</gene>
<dbReference type="Gene3D" id="1.20.120.220">
    <property type="entry name" value="ATP synthase, F0 complex, subunit A"/>
    <property type="match status" value="1"/>
</dbReference>
<evidence type="ECO:0000256" key="5">
    <source>
        <dbReference type="ARBA" id="ARBA00022692"/>
    </source>
</evidence>
<dbReference type="CDD" id="cd00310">
    <property type="entry name" value="ATP-synt_Fo_a_6"/>
    <property type="match status" value="1"/>
</dbReference>
<dbReference type="PROSITE" id="PS00449">
    <property type="entry name" value="ATPASE_A"/>
    <property type="match status" value="1"/>
</dbReference>
<name>A0A3G3MII3_9FLOR</name>
<keyword evidence="6" id="KW-0375">Hydrogen ion transport</keyword>
<dbReference type="GO" id="GO:0045259">
    <property type="term" value="C:proton-transporting ATP synthase complex"/>
    <property type="evidence" value="ECO:0007669"/>
    <property type="project" value="UniProtKB-KW"/>
</dbReference>
<sequence>MLNMSYIPSPLEQFEIVTLIPINLSGLNISLTNSVFFLFLSVLIGLLWLFMSFYKQKIIPNNWQWIQEYFYGLTLNVVKDNLGKKGEAYFPFILSLHFILLYCNLLGMIPYSFTVTSHIIFTFSLALSIFLGINIIGIRTHGFKFFSLFLPRGVPLIIMPLLVTIEIISYIIKVFTLSIRLFANMTSGHTLLKIIAGFAWTMLQAGGLLAFFHVIPLFLLFILIGLELGIAVLQAYVFTLLTCIYLNDVLDMH</sequence>
<protein>
    <recommendedName>
        <fullName evidence="11">ATP synthase subunit a</fullName>
    </recommendedName>
</protein>
<feature type="transmembrane region" description="Helical" evidence="12">
    <location>
        <begin position="149"/>
        <end position="172"/>
    </location>
</feature>
<dbReference type="RefSeq" id="YP_009541993.1">
    <property type="nucleotide sequence ID" value="NC_039980.1"/>
</dbReference>
<keyword evidence="3" id="KW-0813">Transport</keyword>
<evidence type="ECO:0000313" key="13">
    <source>
        <dbReference type="EMBL" id="AYR06663.1"/>
    </source>
</evidence>
<dbReference type="EMBL" id="MH281624">
    <property type="protein sequence ID" value="AYR06663.1"/>
    <property type="molecule type" value="Genomic_DNA"/>
</dbReference>
<keyword evidence="4" id="KW-0138">CF(0)</keyword>
<dbReference type="HAMAP" id="MF_01393">
    <property type="entry name" value="ATP_synth_a_bact"/>
    <property type="match status" value="1"/>
</dbReference>
<dbReference type="PRINTS" id="PR00123">
    <property type="entry name" value="ATPASEA"/>
</dbReference>
<dbReference type="Pfam" id="PF00119">
    <property type="entry name" value="ATP-synt_A"/>
    <property type="match status" value="1"/>
</dbReference>
<keyword evidence="5 12" id="KW-0812">Transmembrane</keyword>
<keyword evidence="7 12" id="KW-1133">Transmembrane helix</keyword>
<dbReference type="GO" id="GO:0005743">
    <property type="term" value="C:mitochondrial inner membrane"/>
    <property type="evidence" value="ECO:0007669"/>
    <property type="project" value="UniProtKB-SubCell"/>
</dbReference>
<feature type="transmembrane region" description="Helical" evidence="12">
    <location>
        <begin position="192"/>
        <end position="212"/>
    </location>
</feature>
<dbReference type="PANTHER" id="PTHR11410">
    <property type="entry name" value="ATP SYNTHASE SUBUNIT A"/>
    <property type="match status" value="1"/>
</dbReference>
<evidence type="ECO:0000256" key="7">
    <source>
        <dbReference type="ARBA" id="ARBA00022989"/>
    </source>
</evidence>
<dbReference type="NCBIfam" id="TIGR01131">
    <property type="entry name" value="ATP_synt_6_or_A"/>
    <property type="match status" value="1"/>
</dbReference>
<evidence type="ECO:0000256" key="10">
    <source>
        <dbReference type="ARBA" id="ARBA00023310"/>
    </source>
</evidence>
<keyword evidence="13" id="KW-0496">Mitochondrion</keyword>
<dbReference type="GeneID" id="38463853"/>
<dbReference type="FunFam" id="1.20.120.220:FF:000003">
    <property type="entry name" value="ATP synthase subunit a"/>
    <property type="match status" value="1"/>
</dbReference>
<dbReference type="GO" id="GO:0046933">
    <property type="term" value="F:proton-transporting ATP synthase activity, rotational mechanism"/>
    <property type="evidence" value="ECO:0007669"/>
    <property type="project" value="TreeGrafter"/>
</dbReference>
<evidence type="ECO:0000256" key="1">
    <source>
        <dbReference type="ARBA" id="ARBA00004448"/>
    </source>
</evidence>
<geneLocation type="mitochondrion" evidence="13"/>
<dbReference type="InterPro" id="IPR000568">
    <property type="entry name" value="ATP_synth_F0_asu"/>
</dbReference>
<dbReference type="PANTHER" id="PTHR11410:SF0">
    <property type="entry name" value="ATP SYNTHASE SUBUNIT A"/>
    <property type="match status" value="1"/>
</dbReference>
<dbReference type="InterPro" id="IPR023011">
    <property type="entry name" value="ATP_synth_F0_asu_AS"/>
</dbReference>
<evidence type="ECO:0000256" key="2">
    <source>
        <dbReference type="ARBA" id="ARBA00006810"/>
    </source>
</evidence>
<keyword evidence="8" id="KW-0406">Ion transport</keyword>
<dbReference type="InterPro" id="IPR035908">
    <property type="entry name" value="F0_ATP_A_sf"/>
</dbReference>
<dbReference type="AlphaFoldDB" id="A0A3G3MII3"/>
<feature type="transmembrane region" description="Helical" evidence="12">
    <location>
        <begin position="119"/>
        <end position="137"/>
    </location>
</feature>
<keyword evidence="9 12" id="KW-0472">Membrane</keyword>
<evidence type="ECO:0000256" key="11">
    <source>
        <dbReference type="RuleBase" id="RU004450"/>
    </source>
</evidence>
<feature type="transmembrane region" description="Helical" evidence="12">
    <location>
        <begin position="219"/>
        <end position="247"/>
    </location>
</feature>
<dbReference type="SUPFAM" id="SSF81336">
    <property type="entry name" value="F1F0 ATP synthase subunit A"/>
    <property type="match status" value="1"/>
</dbReference>
<organism evidence="13">
    <name type="scientific">Neogoniolithon spectabile</name>
    <dbReference type="NCBI Taxonomy" id="231755"/>
    <lineage>
        <taxon>Eukaryota</taxon>
        <taxon>Rhodophyta</taxon>
        <taxon>Florideophyceae</taxon>
        <taxon>Corallinophycidae</taxon>
        <taxon>Corallinales</taxon>
        <taxon>Spongitidaceae</taxon>
        <taxon>Neogoniolithoideae</taxon>
        <taxon>Neogoniolithon</taxon>
    </lineage>
</organism>
<feature type="transmembrane region" description="Helical" evidence="12">
    <location>
        <begin position="89"/>
        <end position="113"/>
    </location>
</feature>
<evidence type="ECO:0000256" key="3">
    <source>
        <dbReference type="ARBA" id="ARBA00022448"/>
    </source>
</evidence>
<comment type="subcellular location">
    <subcellularLocation>
        <location evidence="1 11">Mitochondrion inner membrane</location>
        <topology evidence="1 11">Multi-pass membrane protein</topology>
    </subcellularLocation>
</comment>
<comment type="similarity">
    <text evidence="2">Belongs to the ATPase A chain family.</text>
</comment>